<dbReference type="Proteomes" id="UP000474042">
    <property type="component" value="Unassembled WGS sequence"/>
</dbReference>
<dbReference type="EMBL" id="WOFV02000076">
    <property type="protein sequence ID" value="NAS19467.1"/>
    <property type="molecule type" value="Genomic_DNA"/>
</dbReference>
<dbReference type="RefSeq" id="WP_035767923.1">
    <property type="nucleotide sequence ID" value="NZ_BKBC01000028.1"/>
</dbReference>
<reference evidence="5 7" key="2">
    <citation type="submission" date="2020-01" db="EMBL/GenBank/DDBJ databases">
        <title>Genome sequence of a 1,3-propanediol producer, Clostridium butyricum S3.</title>
        <authorList>
            <person name="Zhou J."/>
        </authorList>
    </citation>
    <scope>NUCLEOTIDE SEQUENCE [LARGE SCALE GENOMIC DNA]</scope>
    <source>
        <strain evidence="5 7">S3</strain>
    </source>
</reference>
<evidence type="ECO:0000256" key="3">
    <source>
        <dbReference type="ARBA" id="ARBA00022629"/>
    </source>
</evidence>
<dbReference type="SUPFAM" id="SSF53067">
    <property type="entry name" value="Actin-like ATPase domain"/>
    <property type="match status" value="1"/>
</dbReference>
<comment type="function">
    <text evidence="1">Transcriptional repressor of xylose-utilizing enzymes.</text>
</comment>
<comment type="similarity">
    <text evidence="2">Belongs to the ROK (NagC/XylR) family.</text>
</comment>
<dbReference type="PANTHER" id="PTHR18964:SF149">
    <property type="entry name" value="BIFUNCTIONAL UDP-N-ACETYLGLUCOSAMINE 2-EPIMERASE_N-ACETYLMANNOSAMINE KINASE"/>
    <property type="match status" value="1"/>
</dbReference>
<dbReference type="Proteomes" id="UP000321089">
    <property type="component" value="Unassembled WGS sequence"/>
</dbReference>
<dbReference type="InterPro" id="IPR011991">
    <property type="entry name" value="ArsR-like_HTH"/>
</dbReference>
<dbReference type="InterPro" id="IPR043129">
    <property type="entry name" value="ATPase_NBD"/>
</dbReference>
<evidence type="ECO:0000313" key="6">
    <source>
        <dbReference type="Proteomes" id="UP000321089"/>
    </source>
</evidence>
<dbReference type="CDD" id="cd00090">
    <property type="entry name" value="HTH_ARSR"/>
    <property type="match status" value="1"/>
</dbReference>
<dbReference type="InterPro" id="IPR000600">
    <property type="entry name" value="ROK"/>
</dbReference>
<dbReference type="Pfam" id="PF13412">
    <property type="entry name" value="HTH_24"/>
    <property type="match status" value="1"/>
</dbReference>
<dbReference type="InterPro" id="IPR049874">
    <property type="entry name" value="ROK_cs"/>
</dbReference>
<dbReference type="Pfam" id="PF00480">
    <property type="entry name" value="ROK"/>
    <property type="match status" value="1"/>
</dbReference>
<sequence length="381" mass="42914">MMEVNHSKIKETNRKKIIKLLLEKDEITKLDISRSLDISITTVSTNITELKEEGIVEDVRPMESTGGRKAMAIKLKENCSYALGIALTPKHVKLLLINVKNKEIEKIKVRHNNDGIDHIVNLVKENISDILKNHNIYEKQLLGIGISVPGTVDSDNGIIKRCYLLNVNNVNLKEQFEYLNVPIYIENEANLSAYYEYLNKKDLVDNLLYVSITDGLGLGIIINGNIYKGSSNCAGEMGHMKIKIGGKLCKCGAKGCFEAYTSKNALIDAYNESGNSINEIEEFEDLYNINDENIKKVLTEYIDILGAGISNLTMLFDPKIIVIGGEINNILINEIDNLKNIIYKDNLFLDESICKVEITKFKESYLLGAARFVIEEFLRIK</sequence>
<reference evidence="4 6" key="1">
    <citation type="submission" date="2019-07" db="EMBL/GenBank/DDBJ databases">
        <title>Whole genome shotgun sequence of Clostridium butyricum NBRC 3858.</title>
        <authorList>
            <person name="Hosoyama A."/>
            <person name="Uohara A."/>
            <person name="Ohji S."/>
            <person name="Ichikawa N."/>
        </authorList>
    </citation>
    <scope>NUCLEOTIDE SEQUENCE [LARGE SCALE GENOMIC DNA]</scope>
    <source>
        <strain evidence="4 6">NBRC 3858</strain>
    </source>
</reference>
<protein>
    <submittedName>
        <fullName evidence="4">ArsR family transcriptional regulator</fullName>
    </submittedName>
    <submittedName>
        <fullName evidence="5">ROK family protein</fullName>
    </submittedName>
</protein>
<dbReference type="PANTHER" id="PTHR18964">
    <property type="entry name" value="ROK (REPRESSOR, ORF, KINASE) FAMILY"/>
    <property type="match status" value="1"/>
</dbReference>
<dbReference type="InterPro" id="IPR036390">
    <property type="entry name" value="WH_DNA-bd_sf"/>
</dbReference>
<proteinExistence type="inferred from homology"/>
<keyword evidence="3" id="KW-0859">Xylose metabolism</keyword>
<evidence type="ECO:0000256" key="1">
    <source>
        <dbReference type="ARBA" id="ARBA00002486"/>
    </source>
</evidence>
<accession>A0A512TMZ9</accession>
<keyword evidence="3" id="KW-0119">Carbohydrate metabolism</keyword>
<dbReference type="SUPFAM" id="SSF46785">
    <property type="entry name" value="Winged helix' DNA-binding domain"/>
    <property type="match status" value="1"/>
</dbReference>
<dbReference type="AlphaFoldDB" id="A0A512TMZ9"/>
<comment type="caution">
    <text evidence="4">The sequence shown here is derived from an EMBL/GenBank/DDBJ whole genome shotgun (WGS) entry which is preliminary data.</text>
</comment>
<dbReference type="GO" id="GO:0042732">
    <property type="term" value="P:D-xylose metabolic process"/>
    <property type="evidence" value="ECO:0007669"/>
    <property type="project" value="UniProtKB-KW"/>
</dbReference>
<evidence type="ECO:0000313" key="7">
    <source>
        <dbReference type="Proteomes" id="UP000474042"/>
    </source>
</evidence>
<dbReference type="Gene3D" id="3.30.420.40">
    <property type="match status" value="2"/>
</dbReference>
<evidence type="ECO:0000313" key="4">
    <source>
        <dbReference type="EMBL" id="GEQ21634.1"/>
    </source>
</evidence>
<evidence type="ECO:0000256" key="2">
    <source>
        <dbReference type="ARBA" id="ARBA00006479"/>
    </source>
</evidence>
<dbReference type="EMBL" id="BKBC01000028">
    <property type="protein sequence ID" value="GEQ21634.1"/>
    <property type="molecule type" value="Genomic_DNA"/>
</dbReference>
<dbReference type="PROSITE" id="PS01125">
    <property type="entry name" value="ROK"/>
    <property type="match status" value="1"/>
</dbReference>
<name>A0A512TMZ9_CLOBU</name>
<organism evidence="4 6">
    <name type="scientific">Clostridium butyricum</name>
    <dbReference type="NCBI Taxonomy" id="1492"/>
    <lineage>
        <taxon>Bacteria</taxon>
        <taxon>Bacillati</taxon>
        <taxon>Bacillota</taxon>
        <taxon>Clostridia</taxon>
        <taxon>Eubacteriales</taxon>
        <taxon>Clostridiaceae</taxon>
        <taxon>Clostridium</taxon>
    </lineage>
</organism>
<gene>
    <name evidence="4" type="primary">xylR_1</name>
    <name evidence="4" type="ORF">CBU02nite_21400</name>
    <name evidence="5" type="ORF">GND98_016820</name>
</gene>
<dbReference type="InterPro" id="IPR036388">
    <property type="entry name" value="WH-like_DNA-bd_sf"/>
</dbReference>
<evidence type="ECO:0000313" key="5">
    <source>
        <dbReference type="EMBL" id="NAS19467.1"/>
    </source>
</evidence>
<dbReference type="Gene3D" id="1.10.10.10">
    <property type="entry name" value="Winged helix-like DNA-binding domain superfamily/Winged helix DNA-binding domain"/>
    <property type="match status" value="1"/>
</dbReference>